<feature type="compositionally biased region" description="Acidic residues" evidence="1">
    <location>
        <begin position="151"/>
        <end position="164"/>
    </location>
</feature>
<gene>
    <name evidence="2" type="ORF">H1R20_g12864</name>
</gene>
<dbReference type="OrthoDB" id="2976077at2759"/>
<dbReference type="EMBL" id="JANBPK010001236">
    <property type="protein sequence ID" value="KAJ2924230.1"/>
    <property type="molecule type" value="Genomic_DNA"/>
</dbReference>
<evidence type="ECO:0000256" key="1">
    <source>
        <dbReference type="SAM" id="MobiDB-lite"/>
    </source>
</evidence>
<organism evidence="2 3">
    <name type="scientific">Candolleomyces eurysporus</name>
    <dbReference type="NCBI Taxonomy" id="2828524"/>
    <lineage>
        <taxon>Eukaryota</taxon>
        <taxon>Fungi</taxon>
        <taxon>Dikarya</taxon>
        <taxon>Basidiomycota</taxon>
        <taxon>Agaricomycotina</taxon>
        <taxon>Agaricomycetes</taxon>
        <taxon>Agaricomycetidae</taxon>
        <taxon>Agaricales</taxon>
        <taxon>Agaricineae</taxon>
        <taxon>Psathyrellaceae</taxon>
        <taxon>Candolleomyces</taxon>
    </lineage>
</organism>
<keyword evidence="3" id="KW-1185">Reference proteome</keyword>
<evidence type="ECO:0000313" key="2">
    <source>
        <dbReference type="EMBL" id="KAJ2924230.1"/>
    </source>
</evidence>
<dbReference type="AlphaFoldDB" id="A0A9W8M9X1"/>
<proteinExistence type="predicted"/>
<protein>
    <submittedName>
        <fullName evidence="2">Uncharacterized protein</fullName>
    </submittedName>
</protein>
<feature type="compositionally biased region" description="Basic and acidic residues" evidence="1">
    <location>
        <begin position="54"/>
        <end position="66"/>
    </location>
</feature>
<feature type="non-terminal residue" evidence="2">
    <location>
        <position position="509"/>
    </location>
</feature>
<sequence>MKQQHAKRPRRSGGSATEELSPTAAWRESKRPRILSKVHTTLQGIRDPTITSARRNELSREEKAVLDELATPLSPQSRKYAGIGKGMPSQPMEPRALEFERIPTVSHIIKALNEEIILSDTDDEEDTKDEAPCLPSTSGTTESQPTHEDGDKEDSDWTTDEDESGTGSSDLYSVVPESLGYITSEDGSMLGDVVNEAILEASLEDLKITDYKDLLSMDRTRKRHLLQNTDLAILRQLQLKKLIDEVDIGTVLLDRLDQDLRRLMLNATSVLRMMELTDTIISGSFIHPVIGRGTLVPNDLDIFTTDRTFGAVLSYFKKKGYGNCQEVYPRASEHPPYRSNLQDINFIFELTNKKAYKINVIVSKGRPLLPILQFHSTPVMNYIAHHGLVSLYDITLYHLGINNYVNPPARVQECIVKYERRGFEMWDRFEEEHTCKIDGCCPQTIRSLFDRDVVHFRFPELSDIPHAVLRKSEAEIAVWRLATGMMCKATTNDDAGFVICDANYTVLRR</sequence>
<accession>A0A9W8M9X1</accession>
<comment type="caution">
    <text evidence="2">The sequence shown here is derived from an EMBL/GenBank/DDBJ whole genome shotgun (WGS) entry which is preliminary data.</text>
</comment>
<feature type="compositionally biased region" description="Polar residues" evidence="1">
    <location>
        <begin position="38"/>
        <end position="53"/>
    </location>
</feature>
<feature type="region of interest" description="Disordered" evidence="1">
    <location>
        <begin position="116"/>
        <end position="172"/>
    </location>
</feature>
<reference evidence="2" key="1">
    <citation type="submission" date="2022-06" db="EMBL/GenBank/DDBJ databases">
        <title>Genome Sequence of Candolleomyces eurysporus.</title>
        <authorList>
            <person name="Buettner E."/>
        </authorList>
    </citation>
    <scope>NUCLEOTIDE SEQUENCE</scope>
    <source>
        <strain evidence="2">VTCC 930004</strain>
    </source>
</reference>
<name>A0A9W8M9X1_9AGAR</name>
<feature type="compositionally biased region" description="Polar residues" evidence="1">
    <location>
        <begin position="135"/>
        <end position="144"/>
    </location>
</feature>
<dbReference type="Proteomes" id="UP001140091">
    <property type="component" value="Unassembled WGS sequence"/>
</dbReference>
<feature type="compositionally biased region" description="Basic residues" evidence="1">
    <location>
        <begin position="1"/>
        <end position="11"/>
    </location>
</feature>
<evidence type="ECO:0000313" key="3">
    <source>
        <dbReference type="Proteomes" id="UP001140091"/>
    </source>
</evidence>
<feature type="region of interest" description="Disordered" evidence="1">
    <location>
        <begin position="1"/>
        <end position="71"/>
    </location>
</feature>